<evidence type="ECO:0000256" key="4">
    <source>
        <dbReference type="ARBA" id="ARBA00023125"/>
    </source>
</evidence>
<dbReference type="InterPro" id="IPR045343">
    <property type="entry name" value="VpsR"/>
</dbReference>
<gene>
    <name evidence="7" type="ORF">ACFPN5_13170</name>
</gene>
<comment type="caution">
    <text evidence="7">The sequence shown here is derived from an EMBL/GenBank/DDBJ whole genome shotgun (WGS) entry which is preliminary data.</text>
</comment>
<sequence length="442" mass="48982">MVPKRLLCIAPDNTGAVELLRAAMPEWQIHIVRGFDEARGALRQDGWLVGLLVHVIGSRPHLEVDRFLRQHSHVQWIGVFGREALAVPAARDLVADYLYDYHTLPLDTRRLTHTLGHVHGHALLRRPRPRPPRAMAPSALIGSGDTMQRLRSQVERVAKVDAPVLIWGESGSGKELTAQAIHRQSLRATGPLVPINCGAIAPNLIHSELFGYERGAFTGAARDKVGLIESANGGTLFLDEIGDLPKDLQANLLRFLQDKTITRVGSTRAIAVDVRVISASHVNLQQAVARGDFREDLYYRLSVLPVTVPSLRERRADLVELAEHFFHLHAADKSPRLKGFSNRALAAMAAHGWPGNVRELINRVRRALVMADGKWIEPDDLDLVLPSPPIEAVLDDARCSSERHAIRTCLDRSGQNVSRAARDLGVSRTTMYRLLAKHGMRP</sequence>
<dbReference type="InterPro" id="IPR002078">
    <property type="entry name" value="Sigma_54_int"/>
</dbReference>
<evidence type="ECO:0000256" key="1">
    <source>
        <dbReference type="ARBA" id="ARBA00022741"/>
    </source>
</evidence>
<dbReference type="InterPro" id="IPR025944">
    <property type="entry name" value="Sigma_54_int_dom_CS"/>
</dbReference>
<keyword evidence="8" id="KW-1185">Reference proteome</keyword>
<dbReference type="PANTHER" id="PTHR32071">
    <property type="entry name" value="TRANSCRIPTIONAL REGULATORY PROTEIN"/>
    <property type="match status" value="1"/>
</dbReference>
<accession>A0ABW0L4Z5</accession>
<dbReference type="PANTHER" id="PTHR32071:SF120">
    <property type="entry name" value="TRANSCRIPTIONAL REGULATOR-RELATED"/>
    <property type="match status" value="1"/>
</dbReference>
<dbReference type="Gene3D" id="1.10.10.60">
    <property type="entry name" value="Homeodomain-like"/>
    <property type="match status" value="1"/>
</dbReference>
<dbReference type="PROSITE" id="PS50045">
    <property type="entry name" value="SIGMA54_INTERACT_4"/>
    <property type="match status" value="1"/>
</dbReference>
<keyword evidence="1" id="KW-0547">Nucleotide-binding</keyword>
<dbReference type="SUPFAM" id="SSF52540">
    <property type="entry name" value="P-loop containing nucleoside triphosphate hydrolases"/>
    <property type="match status" value="1"/>
</dbReference>
<reference evidence="8" key="1">
    <citation type="journal article" date="2019" name="Int. J. Syst. Evol. Microbiol.">
        <title>The Global Catalogue of Microorganisms (GCM) 10K type strain sequencing project: providing services to taxonomists for standard genome sequencing and annotation.</title>
        <authorList>
            <consortium name="The Broad Institute Genomics Platform"/>
            <consortium name="The Broad Institute Genome Sequencing Center for Infectious Disease"/>
            <person name="Wu L."/>
            <person name="Ma J."/>
        </authorList>
    </citation>
    <scope>NUCLEOTIDE SEQUENCE [LARGE SCALE GENOMIC DNA]</scope>
    <source>
        <strain evidence="8">KACC 12649</strain>
    </source>
</reference>
<dbReference type="RefSeq" id="WP_379783932.1">
    <property type="nucleotide sequence ID" value="NZ_JBHSMU010000014.1"/>
</dbReference>
<dbReference type="PROSITE" id="PS00676">
    <property type="entry name" value="SIGMA54_INTERACT_2"/>
    <property type="match status" value="1"/>
</dbReference>
<evidence type="ECO:0000256" key="2">
    <source>
        <dbReference type="ARBA" id="ARBA00022840"/>
    </source>
</evidence>
<dbReference type="Pfam" id="PF25601">
    <property type="entry name" value="AAA_lid_14"/>
    <property type="match status" value="1"/>
</dbReference>
<dbReference type="CDD" id="cd00009">
    <property type="entry name" value="AAA"/>
    <property type="match status" value="1"/>
</dbReference>
<name>A0ABW0L4Z5_9BURK</name>
<proteinExistence type="predicted"/>
<dbReference type="Pfam" id="PF20161">
    <property type="entry name" value="VpsR"/>
    <property type="match status" value="1"/>
</dbReference>
<dbReference type="InterPro" id="IPR009057">
    <property type="entry name" value="Homeodomain-like_sf"/>
</dbReference>
<evidence type="ECO:0000313" key="8">
    <source>
        <dbReference type="Proteomes" id="UP001596050"/>
    </source>
</evidence>
<dbReference type="InterPro" id="IPR003593">
    <property type="entry name" value="AAA+_ATPase"/>
</dbReference>
<evidence type="ECO:0000259" key="6">
    <source>
        <dbReference type="PROSITE" id="PS50045"/>
    </source>
</evidence>
<dbReference type="Proteomes" id="UP001596050">
    <property type="component" value="Unassembled WGS sequence"/>
</dbReference>
<keyword evidence="5" id="KW-0804">Transcription</keyword>
<keyword evidence="4" id="KW-0238">DNA-binding</keyword>
<dbReference type="Pfam" id="PF02954">
    <property type="entry name" value="HTH_8"/>
    <property type="match status" value="1"/>
</dbReference>
<organism evidence="7 8">
    <name type="scientific">Massilia niabensis</name>
    <dbReference type="NCBI Taxonomy" id="544910"/>
    <lineage>
        <taxon>Bacteria</taxon>
        <taxon>Pseudomonadati</taxon>
        <taxon>Pseudomonadota</taxon>
        <taxon>Betaproteobacteria</taxon>
        <taxon>Burkholderiales</taxon>
        <taxon>Oxalobacteraceae</taxon>
        <taxon>Telluria group</taxon>
        <taxon>Massilia</taxon>
    </lineage>
</organism>
<evidence type="ECO:0000256" key="5">
    <source>
        <dbReference type="ARBA" id="ARBA00023163"/>
    </source>
</evidence>
<dbReference type="InterPro" id="IPR058031">
    <property type="entry name" value="AAA_lid_NorR"/>
</dbReference>
<dbReference type="PRINTS" id="PR01590">
    <property type="entry name" value="HTHFIS"/>
</dbReference>
<keyword evidence="2" id="KW-0067">ATP-binding</keyword>
<dbReference type="Pfam" id="PF00158">
    <property type="entry name" value="Sigma54_activat"/>
    <property type="match status" value="1"/>
</dbReference>
<keyword evidence="3" id="KW-0805">Transcription regulation</keyword>
<dbReference type="InterPro" id="IPR025943">
    <property type="entry name" value="Sigma_54_int_dom_ATP-bd_2"/>
</dbReference>
<dbReference type="PROSITE" id="PS00688">
    <property type="entry name" value="SIGMA54_INTERACT_3"/>
    <property type="match status" value="1"/>
</dbReference>
<evidence type="ECO:0000313" key="7">
    <source>
        <dbReference type="EMBL" id="MFC5460754.1"/>
    </source>
</evidence>
<dbReference type="Gene3D" id="3.40.50.300">
    <property type="entry name" value="P-loop containing nucleotide triphosphate hydrolases"/>
    <property type="match status" value="1"/>
</dbReference>
<protein>
    <submittedName>
        <fullName evidence="7">Sigma 54-interacting transcriptional regulator</fullName>
    </submittedName>
</protein>
<dbReference type="InterPro" id="IPR002197">
    <property type="entry name" value="HTH_Fis"/>
</dbReference>
<dbReference type="EMBL" id="JBHSMU010000014">
    <property type="protein sequence ID" value="MFC5460754.1"/>
    <property type="molecule type" value="Genomic_DNA"/>
</dbReference>
<dbReference type="Gene3D" id="1.10.8.60">
    <property type="match status" value="1"/>
</dbReference>
<feature type="domain" description="Sigma-54 factor interaction" evidence="6">
    <location>
        <begin position="140"/>
        <end position="369"/>
    </location>
</feature>
<dbReference type="InterPro" id="IPR027417">
    <property type="entry name" value="P-loop_NTPase"/>
</dbReference>
<evidence type="ECO:0000256" key="3">
    <source>
        <dbReference type="ARBA" id="ARBA00023015"/>
    </source>
</evidence>
<dbReference type="SMART" id="SM00382">
    <property type="entry name" value="AAA"/>
    <property type="match status" value="1"/>
</dbReference>
<dbReference type="SUPFAM" id="SSF46689">
    <property type="entry name" value="Homeodomain-like"/>
    <property type="match status" value="1"/>
</dbReference>